<gene>
    <name evidence="1" type="ORF">DFP72DRAFT_822948</name>
</gene>
<evidence type="ECO:0008006" key="3">
    <source>
        <dbReference type="Google" id="ProtNLM"/>
    </source>
</evidence>
<dbReference type="PANTHER" id="PTHR46564">
    <property type="entry name" value="TRANSPOSASE"/>
    <property type="match status" value="1"/>
</dbReference>
<keyword evidence="2" id="KW-1185">Reference proteome</keyword>
<name>A0A8H6HI76_9AGAR</name>
<evidence type="ECO:0000313" key="2">
    <source>
        <dbReference type="Proteomes" id="UP000521943"/>
    </source>
</evidence>
<protein>
    <recommendedName>
        <fullName evidence="3">Transposase</fullName>
    </recommendedName>
</protein>
<organism evidence="1 2">
    <name type="scientific">Ephemerocybe angulata</name>
    <dbReference type="NCBI Taxonomy" id="980116"/>
    <lineage>
        <taxon>Eukaryota</taxon>
        <taxon>Fungi</taxon>
        <taxon>Dikarya</taxon>
        <taxon>Basidiomycota</taxon>
        <taxon>Agaricomycotina</taxon>
        <taxon>Agaricomycetes</taxon>
        <taxon>Agaricomycetidae</taxon>
        <taxon>Agaricales</taxon>
        <taxon>Agaricineae</taxon>
        <taxon>Psathyrellaceae</taxon>
        <taxon>Ephemerocybe</taxon>
    </lineage>
</organism>
<proteinExistence type="predicted"/>
<dbReference type="EMBL" id="JACGCI010000090">
    <property type="protein sequence ID" value="KAF6746652.1"/>
    <property type="molecule type" value="Genomic_DNA"/>
</dbReference>
<dbReference type="OrthoDB" id="2142724at2759"/>
<sequence length="254" mass="29794">MPRPASKDLKARIPILFYHHDFSVKEICRYLGVQKSLVYQSLAYFRRYGVAFNLEAKKGGRPRKLSRIDVKFISSVVQRRHCSYLDEIQDELFRSRGTIISITTLYRTLRRLNYTRKRVSAIALERNEMKRNAFWMRIADVVTDLSQLMFVDEAARNNRTSGRINGWAMMGKKCVQRNFFVRGQRWSILPILTIEGMVFWSFSGRSSSSALTRYHHARYHPWISHLKPICQIPPGASYSPHKSLSWSSQHPYTR</sequence>
<dbReference type="AlphaFoldDB" id="A0A8H6HI76"/>
<evidence type="ECO:0000313" key="1">
    <source>
        <dbReference type="EMBL" id="KAF6746652.1"/>
    </source>
</evidence>
<dbReference type="PANTHER" id="PTHR46564:SF1">
    <property type="entry name" value="TRANSPOSASE"/>
    <property type="match status" value="1"/>
</dbReference>
<reference evidence="1 2" key="1">
    <citation type="submission" date="2020-07" db="EMBL/GenBank/DDBJ databases">
        <title>Comparative genomics of pyrophilous fungi reveals a link between fire events and developmental genes.</title>
        <authorList>
            <consortium name="DOE Joint Genome Institute"/>
            <person name="Steindorff A.S."/>
            <person name="Carver A."/>
            <person name="Calhoun S."/>
            <person name="Stillman K."/>
            <person name="Liu H."/>
            <person name="Lipzen A."/>
            <person name="Pangilinan J."/>
            <person name="Labutti K."/>
            <person name="Bruns T.D."/>
            <person name="Grigoriev I.V."/>
        </authorList>
    </citation>
    <scope>NUCLEOTIDE SEQUENCE [LARGE SCALE GENOMIC DNA]</scope>
    <source>
        <strain evidence="1 2">CBS 144469</strain>
    </source>
</reference>
<accession>A0A8H6HI76</accession>
<dbReference type="Proteomes" id="UP000521943">
    <property type="component" value="Unassembled WGS sequence"/>
</dbReference>
<comment type="caution">
    <text evidence="1">The sequence shown here is derived from an EMBL/GenBank/DDBJ whole genome shotgun (WGS) entry which is preliminary data.</text>
</comment>
<dbReference type="InterPro" id="IPR009057">
    <property type="entry name" value="Homeodomain-like_sf"/>
</dbReference>
<dbReference type="SUPFAM" id="SSF46689">
    <property type="entry name" value="Homeodomain-like"/>
    <property type="match status" value="1"/>
</dbReference>